<dbReference type="GO" id="GO:0003677">
    <property type="term" value="F:DNA binding"/>
    <property type="evidence" value="ECO:0007669"/>
    <property type="project" value="UniProtKB-KW"/>
</dbReference>
<dbReference type="RefSeq" id="XP_022768888.1">
    <property type="nucleotide sequence ID" value="XM_022913153.1"/>
</dbReference>
<dbReference type="OrthoDB" id="1625833at2759"/>
<name>A0A6P6AVF6_DURZI</name>
<feature type="compositionally biased region" description="Low complexity" evidence="5">
    <location>
        <begin position="346"/>
        <end position="366"/>
    </location>
</feature>
<dbReference type="Proteomes" id="UP000515121">
    <property type="component" value="Unplaced"/>
</dbReference>
<dbReference type="Pfam" id="PF02365">
    <property type="entry name" value="NAM"/>
    <property type="match status" value="1"/>
</dbReference>
<feature type="domain" description="NAC" evidence="6">
    <location>
        <begin position="8"/>
        <end position="138"/>
    </location>
</feature>
<evidence type="ECO:0000256" key="1">
    <source>
        <dbReference type="ARBA" id="ARBA00023015"/>
    </source>
</evidence>
<dbReference type="RefSeq" id="XP_022768887.1">
    <property type="nucleotide sequence ID" value="XM_022913152.1"/>
</dbReference>
<evidence type="ECO:0000256" key="2">
    <source>
        <dbReference type="ARBA" id="ARBA00023125"/>
    </source>
</evidence>
<evidence type="ECO:0000256" key="3">
    <source>
        <dbReference type="ARBA" id="ARBA00023163"/>
    </source>
</evidence>
<evidence type="ECO:0000313" key="9">
    <source>
        <dbReference type="RefSeq" id="XP_022768888.1"/>
    </source>
</evidence>
<dbReference type="Gene3D" id="2.170.150.80">
    <property type="entry name" value="NAC domain"/>
    <property type="match status" value="1"/>
</dbReference>
<dbReference type="InterPro" id="IPR036093">
    <property type="entry name" value="NAC_dom_sf"/>
</dbReference>
<dbReference type="KEGG" id="dzi:111312677"/>
<keyword evidence="2" id="KW-0238">DNA-binding</keyword>
<evidence type="ECO:0000256" key="4">
    <source>
        <dbReference type="ARBA" id="ARBA00023242"/>
    </source>
</evidence>
<protein>
    <submittedName>
        <fullName evidence="8 9">NAC domain-containing protein 79-like isoform X1</fullName>
    </submittedName>
</protein>
<keyword evidence="1" id="KW-0805">Transcription regulation</keyword>
<reference evidence="8 9" key="1">
    <citation type="submission" date="2025-04" db="UniProtKB">
        <authorList>
            <consortium name="RefSeq"/>
        </authorList>
    </citation>
    <scope>IDENTIFICATION</scope>
    <source>
        <tissue evidence="8 9">Fruit stalk</tissue>
    </source>
</reference>
<dbReference type="AlphaFoldDB" id="A0A6P6AVF6"/>
<gene>
    <name evidence="8 9" type="primary">LOC111312677</name>
</gene>
<dbReference type="GeneID" id="111312677"/>
<dbReference type="GO" id="GO:0006355">
    <property type="term" value="P:regulation of DNA-templated transcription"/>
    <property type="evidence" value="ECO:0007669"/>
    <property type="project" value="InterPro"/>
</dbReference>
<dbReference type="PANTHER" id="PTHR31719">
    <property type="entry name" value="NAC TRANSCRIPTION FACTOR 56"/>
    <property type="match status" value="1"/>
</dbReference>
<keyword evidence="4" id="KW-0539">Nucleus</keyword>
<proteinExistence type="predicted"/>
<feature type="region of interest" description="Disordered" evidence="5">
    <location>
        <begin position="315"/>
        <end position="370"/>
    </location>
</feature>
<evidence type="ECO:0000259" key="6">
    <source>
        <dbReference type="PROSITE" id="PS51005"/>
    </source>
</evidence>
<dbReference type="PANTHER" id="PTHR31719:SF43">
    <property type="entry name" value="NAC TRANSCRIPTION FACTOR 56"/>
    <property type="match status" value="1"/>
</dbReference>
<dbReference type="InterPro" id="IPR003441">
    <property type="entry name" value="NAC-dom"/>
</dbReference>
<sequence length="389" mass="42509">MATPTASPPVNLSFTCTDEEVVIALYKLTSGYPLPSNVIEENPYRLNPENLPDGHWFLICSRENIDMEHGLWKIKEEACEVFSNSDIIGWRTTLEYKGQVPYESKTNWLMQVFSTTLKRLSDDNEKKEMSSLCRVFLVPSHEMQQRVSSAGIDTEIRNQLAQPPVLDANSCTRIGSSSNPVVNKPDETEVLAVAERLPVREHQGENLVELDFFSRPDLFSGGNFIELKDLDNPASSSSSENSSAMSISSDECFDSMAFLQDLEDQNVEQNDAGRRLNVSAPNKSDDVVIVSATLGSLVRVEGSNSTRNEFCKTAGSVPVSASGSKDRNNKVAKHAKGNQRGEVPLSASSSSSSSSSSSDSHTAAAGGRKRAAFGGMKKLGRKYLCFISC</sequence>
<accession>A0A6P6AVF6</accession>
<keyword evidence="3" id="KW-0804">Transcription</keyword>
<organism evidence="7 8">
    <name type="scientific">Durio zibethinus</name>
    <name type="common">Durian</name>
    <dbReference type="NCBI Taxonomy" id="66656"/>
    <lineage>
        <taxon>Eukaryota</taxon>
        <taxon>Viridiplantae</taxon>
        <taxon>Streptophyta</taxon>
        <taxon>Embryophyta</taxon>
        <taxon>Tracheophyta</taxon>
        <taxon>Spermatophyta</taxon>
        <taxon>Magnoliopsida</taxon>
        <taxon>eudicotyledons</taxon>
        <taxon>Gunneridae</taxon>
        <taxon>Pentapetalae</taxon>
        <taxon>rosids</taxon>
        <taxon>malvids</taxon>
        <taxon>Malvales</taxon>
        <taxon>Malvaceae</taxon>
        <taxon>Helicteroideae</taxon>
        <taxon>Durio</taxon>
    </lineage>
</organism>
<evidence type="ECO:0000313" key="7">
    <source>
        <dbReference type="Proteomes" id="UP000515121"/>
    </source>
</evidence>
<evidence type="ECO:0000256" key="5">
    <source>
        <dbReference type="SAM" id="MobiDB-lite"/>
    </source>
</evidence>
<keyword evidence="7" id="KW-1185">Reference proteome</keyword>
<dbReference type="SUPFAM" id="SSF101941">
    <property type="entry name" value="NAC domain"/>
    <property type="match status" value="1"/>
</dbReference>
<evidence type="ECO:0000313" key="8">
    <source>
        <dbReference type="RefSeq" id="XP_022768887.1"/>
    </source>
</evidence>
<dbReference type="PROSITE" id="PS51005">
    <property type="entry name" value="NAC"/>
    <property type="match status" value="1"/>
</dbReference>